<dbReference type="EMBL" id="ML977371">
    <property type="protein sequence ID" value="KAF2105800.1"/>
    <property type="molecule type" value="Genomic_DNA"/>
</dbReference>
<feature type="compositionally biased region" description="Polar residues" evidence="1">
    <location>
        <begin position="290"/>
        <end position="301"/>
    </location>
</feature>
<feature type="transmembrane region" description="Helical" evidence="2">
    <location>
        <begin position="35"/>
        <end position="60"/>
    </location>
</feature>
<dbReference type="Proteomes" id="UP000799770">
    <property type="component" value="Unassembled WGS sequence"/>
</dbReference>
<sequence length="375" mass="41579">MRPFSGCLDTVWSTLTTLCSKGTSTNWPGYARSGIIYFATVFVLSLTQLCVGAALAHNLLHMPTSVMCRFYDSTGHSQWQEENGRDDFPLNMYLDKDAYQNGHPGFTQLFPQGRDKVIWIEIIMPLVALLLAAVQLTRHWQRTVSNRNGFLTGVLGLIIWLIFPYADYSLRADPPRMLSDDETQDECYARDYWKLSGERKQRIGLGKARSALDVVICFFLTLYMGTAIYAAYLNRKTTQVNRTRATQLQNLPGSTTSNTRNNDDIENRDIPASTGRAASASSPRGASIRAESSSSNKGSAETQREEFEEGFTNPFADPNGFYEEFSVSVDSSGSAGNMYANTALITEISSRSTSLLALPFTQRSGKGTSGSLCHY</sequence>
<feature type="transmembrane region" description="Helical" evidence="2">
    <location>
        <begin position="117"/>
        <end position="137"/>
    </location>
</feature>
<proteinExistence type="predicted"/>
<organism evidence="3 4">
    <name type="scientific">Lophiotrema nucula</name>
    <dbReference type="NCBI Taxonomy" id="690887"/>
    <lineage>
        <taxon>Eukaryota</taxon>
        <taxon>Fungi</taxon>
        <taxon>Dikarya</taxon>
        <taxon>Ascomycota</taxon>
        <taxon>Pezizomycotina</taxon>
        <taxon>Dothideomycetes</taxon>
        <taxon>Pleosporomycetidae</taxon>
        <taxon>Pleosporales</taxon>
        <taxon>Lophiotremataceae</taxon>
        <taxon>Lophiotrema</taxon>
    </lineage>
</organism>
<evidence type="ECO:0000256" key="1">
    <source>
        <dbReference type="SAM" id="MobiDB-lite"/>
    </source>
</evidence>
<keyword evidence="2" id="KW-0812">Transmembrane</keyword>
<keyword evidence="4" id="KW-1185">Reference proteome</keyword>
<reference evidence="3" key="1">
    <citation type="journal article" date="2020" name="Stud. Mycol.">
        <title>101 Dothideomycetes genomes: a test case for predicting lifestyles and emergence of pathogens.</title>
        <authorList>
            <person name="Haridas S."/>
            <person name="Albert R."/>
            <person name="Binder M."/>
            <person name="Bloem J."/>
            <person name="Labutti K."/>
            <person name="Salamov A."/>
            <person name="Andreopoulos B."/>
            <person name="Baker S."/>
            <person name="Barry K."/>
            <person name="Bills G."/>
            <person name="Bluhm B."/>
            <person name="Cannon C."/>
            <person name="Castanera R."/>
            <person name="Culley D."/>
            <person name="Daum C."/>
            <person name="Ezra D."/>
            <person name="Gonzalez J."/>
            <person name="Henrissat B."/>
            <person name="Kuo A."/>
            <person name="Liang C."/>
            <person name="Lipzen A."/>
            <person name="Lutzoni F."/>
            <person name="Magnuson J."/>
            <person name="Mondo S."/>
            <person name="Nolan M."/>
            <person name="Ohm R."/>
            <person name="Pangilinan J."/>
            <person name="Park H.-J."/>
            <person name="Ramirez L."/>
            <person name="Alfaro M."/>
            <person name="Sun H."/>
            <person name="Tritt A."/>
            <person name="Yoshinaga Y."/>
            <person name="Zwiers L.-H."/>
            <person name="Turgeon B."/>
            <person name="Goodwin S."/>
            <person name="Spatafora J."/>
            <person name="Crous P."/>
            <person name="Grigoriev I."/>
        </authorList>
    </citation>
    <scope>NUCLEOTIDE SEQUENCE</scope>
    <source>
        <strain evidence="3">CBS 627.86</strain>
    </source>
</reference>
<accession>A0A6A5YFW8</accession>
<gene>
    <name evidence="3" type="ORF">BDV96DRAFT_655274</name>
</gene>
<keyword evidence="2" id="KW-1133">Transmembrane helix</keyword>
<feature type="compositionally biased region" description="Low complexity" evidence="1">
    <location>
        <begin position="271"/>
        <end position="287"/>
    </location>
</feature>
<protein>
    <submittedName>
        <fullName evidence="3">Uncharacterized protein</fullName>
    </submittedName>
</protein>
<evidence type="ECO:0000313" key="3">
    <source>
        <dbReference type="EMBL" id="KAF2105800.1"/>
    </source>
</evidence>
<name>A0A6A5YFW8_9PLEO</name>
<feature type="transmembrane region" description="Helical" evidence="2">
    <location>
        <begin position="210"/>
        <end position="232"/>
    </location>
</feature>
<feature type="region of interest" description="Disordered" evidence="1">
    <location>
        <begin position="244"/>
        <end position="308"/>
    </location>
</feature>
<feature type="transmembrane region" description="Helical" evidence="2">
    <location>
        <begin position="149"/>
        <end position="168"/>
    </location>
</feature>
<dbReference type="AlphaFoldDB" id="A0A6A5YFW8"/>
<evidence type="ECO:0000313" key="4">
    <source>
        <dbReference type="Proteomes" id="UP000799770"/>
    </source>
</evidence>
<keyword evidence="2" id="KW-0472">Membrane</keyword>
<feature type="compositionally biased region" description="Polar residues" evidence="1">
    <location>
        <begin position="244"/>
        <end position="260"/>
    </location>
</feature>
<evidence type="ECO:0000256" key="2">
    <source>
        <dbReference type="SAM" id="Phobius"/>
    </source>
</evidence>